<feature type="domain" description="Beta-lactamase-related" evidence="1">
    <location>
        <begin position="38"/>
        <end position="375"/>
    </location>
</feature>
<accession>A0A1S1L4S3</accession>
<name>A0A1S1L4S3_9MYCO</name>
<dbReference type="InterPro" id="IPR052907">
    <property type="entry name" value="Beta-lactamase/esterase"/>
</dbReference>
<proteinExistence type="predicted"/>
<gene>
    <name evidence="2" type="ORF">BKG76_22125</name>
</gene>
<dbReference type="EMBL" id="MLIK01000024">
    <property type="protein sequence ID" value="OHU19173.1"/>
    <property type="molecule type" value="Genomic_DNA"/>
</dbReference>
<dbReference type="InterPro" id="IPR012338">
    <property type="entry name" value="Beta-lactam/transpept-like"/>
</dbReference>
<dbReference type="STRING" id="948102.BKG76_22125"/>
<comment type="caution">
    <text evidence="2">The sequence shown here is derived from an EMBL/GenBank/DDBJ whole genome shotgun (WGS) entry which is preliminary data.</text>
</comment>
<dbReference type="GeneID" id="57169523"/>
<dbReference type="PANTHER" id="PTHR43319:SF3">
    <property type="entry name" value="BETA-LACTAMASE-RELATED DOMAIN-CONTAINING PROTEIN"/>
    <property type="match status" value="1"/>
</dbReference>
<dbReference type="AlphaFoldDB" id="A0A1S1L4S3"/>
<dbReference type="Proteomes" id="UP000179616">
    <property type="component" value="Unassembled WGS sequence"/>
</dbReference>
<evidence type="ECO:0000313" key="2">
    <source>
        <dbReference type="EMBL" id="OHU19173.1"/>
    </source>
</evidence>
<dbReference type="SUPFAM" id="SSF56601">
    <property type="entry name" value="beta-lactamase/transpeptidase-like"/>
    <property type="match status" value="1"/>
</dbReference>
<evidence type="ECO:0000313" key="3">
    <source>
        <dbReference type="Proteomes" id="UP000179616"/>
    </source>
</evidence>
<dbReference type="Gene3D" id="3.40.710.10">
    <property type="entry name" value="DD-peptidase/beta-lactamase superfamily"/>
    <property type="match status" value="1"/>
</dbReference>
<dbReference type="OrthoDB" id="9809635at2"/>
<evidence type="ECO:0000259" key="1">
    <source>
        <dbReference type="Pfam" id="PF00144"/>
    </source>
</evidence>
<dbReference type="Pfam" id="PF00144">
    <property type="entry name" value="Beta-lactamase"/>
    <property type="match status" value="1"/>
</dbReference>
<protein>
    <recommendedName>
        <fullName evidence="1">Beta-lactamase-related domain-containing protein</fullName>
    </recommendedName>
</protein>
<sequence length="396" mass="43193">MTAARSECKTIDRDTESSMMIDRRFMPLAIKFFRVFRSRRAGGGALAAFLHGQPVLDIWAGDIEPGNPWRRDTMAMSYSTGKGVAATVVHRLVNRGLIDYDQPVARYWPEFGAAGKESITVRELLNHRAGLHRQRGLVAGNGFLDHSTVAAALAASPPDPRRLRGQGYHTVSFGTLVAELAQRVANMPFPEIVRAELSEPLDEADFWFRVPHEQRARIAPLFPAIRVAGFDYENFAMATGQYRRRNALIESIPAGLVGAQNHPSVHDAMQPGWNGVFTARALAKMYGALANGGEVGGVEYLTPGTVGHIAQMRANSRYDYVLGVSPHHWLGYHRALLRSGRTSSGFGHYGTGGSGGMAFPESGLSIAFVTNHLGNRLTAVGDLRLPTFASIACRLL</sequence>
<reference evidence="2 3" key="1">
    <citation type="submission" date="2016-10" db="EMBL/GenBank/DDBJ databases">
        <title>Evaluation of Human, Veterinary and Environmental Mycobacterium chelonae Isolates by Core Genome Phylogenomic Analysis, Targeted Gene Comparison, and Anti-microbial Susceptibility Patterns: A Tale of Mistaken Identities.</title>
        <authorList>
            <person name="Fogelson S.B."/>
            <person name="Camus A.C."/>
            <person name="Lorenz W."/>
            <person name="Vasireddy R."/>
            <person name="Vasireddy S."/>
            <person name="Smith T."/>
            <person name="Brown-Elliott B.A."/>
            <person name="Wallace R.J.Jr."/>
            <person name="Hasan N.A."/>
            <person name="Reischl U."/>
            <person name="Sanchez S."/>
        </authorList>
    </citation>
    <scope>NUCLEOTIDE SEQUENCE [LARGE SCALE GENOMIC DNA]</scope>
    <source>
        <strain evidence="2 3">1559</strain>
    </source>
</reference>
<dbReference type="RefSeq" id="WP_070939821.1">
    <property type="nucleotide sequence ID" value="NZ_MLIK01000024.1"/>
</dbReference>
<dbReference type="InterPro" id="IPR001466">
    <property type="entry name" value="Beta-lactam-related"/>
</dbReference>
<organism evidence="2 3">
    <name type="scientific">Mycobacteroides franklinii</name>
    <dbReference type="NCBI Taxonomy" id="948102"/>
    <lineage>
        <taxon>Bacteria</taxon>
        <taxon>Bacillati</taxon>
        <taxon>Actinomycetota</taxon>
        <taxon>Actinomycetes</taxon>
        <taxon>Mycobacteriales</taxon>
        <taxon>Mycobacteriaceae</taxon>
        <taxon>Mycobacteroides</taxon>
    </lineage>
</organism>
<dbReference type="PANTHER" id="PTHR43319">
    <property type="entry name" value="BETA-LACTAMASE-RELATED"/>
    <property type="match status" value="1"/>
</dbReference>